<evidence type="ECO:0000259" key="6">
    <source>
        <dbReference type="Pfam" id="PF07980"/>
    </source>
</evidence>
<feature type="domain" description="RagB/SusD" evidence="6">
    <location>
        <begin position="341"/>
        <end position="555"/>
    </location>
</feature>
<accession>E6SWR5</accession>
<gene>
    <name evidence="8" type="ordered locus">Bache_1614</name>
</gene>
<keyword evidence="3" id="KW-0732">Signal</keyword>
<organism evidence="8 9">
    <name type="scientific">Bacteroides helcogenes (strain ATCC 35417 / DSM 20613 / JCM 6297 / CCUG 15421 / P 36-108)</name>
    <dbReference type="NCBI Taxonomy" id="693979"/>
    <lineage>
        <taxon>Bacteria</taxon>
        <taxon>Pseudomonadati</taxon>
        <taxon>Bacteroidota</taxon>
        <taxon>Bacteroidia</taxon>
        <taxon>Bacteroidales</taxon>
        <taxon>Bacteroidaceae</taxon>
        <taxon>Bacteroides</taxon>
    </lineage>
</organism>
<dbReference type="GO" id="GO:0009279">
    <property type="term" value="C:cell outer membrane"/>
    <property type="evidence" value="ECO:0007669"/>
    <property type="project" value="UniProtKB-SubCell"/>
</dbReference>
<dbReference type="eggNOG" id="COG0702">
    <property type="taxonomic scope" value="Bacteria"/>
</dbReference>
<keyword evidence="9" id="KW-1185">Reference proteome</keyword>
<dbReference type="PROSITE" id="PS51257">
    <property type="entry name" value="PROKAR_LIPOPROTEIN"/>
    <property type="match status" value="1"/>
</dbReference>
<keyword evidence="5" id="KW-0998">Cell outer membrane</keyword>
<evidence type="ECO:0000256" key="5">
    <source>
        <dbReference type="ARBA" id="ARBA00023237"/>
    </source>
</evidence>
<evidence type="ECO:0000256" key="2">
    <source>
        <dbReference type="ARBA" id="ARBA00006275"/>
    </source>
</evidence>
<sequence>MKKYKVIALSALIVAGFTSCDLTEKPTSYYEKDTYFKTTDQAKMSVIGIYDCLAIDKHYGQFEMAMPCSDDTYYIQGTGTDNTRRDIAHYMVKSTNTWIADIWEYKYMGIDRANFAITGIEKMAEYESSTVLKELVAQARFLRGFLAFDLIKYWGDVPFKTTYTSGYEGAFNGRVNREDIYDQIIADLDFAKENLQKGNASLSPETPSQGAAHALLMRVYLQRAGYSLQQDGNLTRPDEAKRKEYFNAVISEWTALQSKGYHGFYEGGFKQLFMGYSAGILNSKESLWEIAFNPTGSGYKDNSGTWATYNGPAVEAPGKNATADAMGRANAFFRVLPAWKDFFEANDERRDVMVCTYRYKWDVNKATHKKVENAKLADWYPGKWRREWMPGGFVDPNNTSVNYCPLRYADVVLMAAEAYNETGNTPEAWNLLNSVRTRANATPITATNYNSLMKAPKVYDLPYIQDGDAAGKFRTALYWERGFELAFEGQRKYDLLRWGILGDALKYFQNHMDKSLKGKYVAGEKFITGKHELFPIPLGELQSNPALNNQNNPGYE</sequence>
<dbReference type="RefSeq" id="WP_013547211.1">
    <property type="nucleotide sequence ID" value="NC_014933.1"/>
</dbReference>
<dbReference type="EMBL" id="CP002352">
    <property type="protein sequence ID" value="ADV43617.1"/>
    <property type="molecule type" value="Genomic_DNA"/>
</dbReference>
<reference key="1">
    <citation type="submission" date="2010-11" db="EMBL/GenBank/DDBJ databases">
        <title>The complete genome of Bacteroides helcogenes P 36-108.</title>
        <authorList>
            <consortium name="US DOE Joint Genome Institute (JGI-PGF)"/>
            <person name="Lucas S."/>
            <person name="Copeland A."/>
            <person name="Lapidus A."/>
            <person name="Bruce D."/>
            <person name="Goodwin L."/>
            <person name="Pitluck S."/>
            <person name="Kyrpides N."/>
            <person name="Mavromatis K."/>
            <person name="Ivanova N."/>
            <person name="Zeytun A."/>
            <person name="Brettin T."/>
            <person name="Detter J.C."/>
            <person name="Tapia R."/>
            <person name="Han C."/>
            <person name="Land M."/>
            <person name="Hauser L."/>
            <person name="Markowitz V."/>
            <person name="Cheng J.-F."/>
            <person name="Hugenholtz P."/>
            <person name="Woyke T."/>
            <person name="Wu D."/>
            <person name="Gronow S."/>
            <person name="Wellnitz S."/>
            <person name="Brambilla E."/>
            <person name="Klenk H.-P."/>
            <person name="Eisen J.A."/>
        </authorList>
    </citation>
    <scope>NUCLEOTIDE SEQUENCE</scope>
    <source>
        <strain>P 36-108</strain>
    </source>
</reference>
<comment type="subcellular location">
    <subcellularLocation>
        <location evidence="1">Cell outer membrane</location>
    </subcellularLocation>
</comment>
<dbReference type="OrthoDB" id="727588at2"/>
<dbReference type="AlphaFoldDB" id="E6SWR5"/>
<keyword evidence="4" id="KW-0472">Membrane</keyword>
<reference evidence="8 9" key="2">
    <citation type="journal article" date="2011" name="Stand. Genomic Sci.">
        <title>Complete genome sequence of Bacteroides helcogenes type strain (P 36-108).</title>
        <authorList>
            <person name="Pati A."/>
            <person name="Gronow S."/>
            <person name="Zeytun A."/>
            <person name="Lapidus A."/>
            <person name="Nolan M."/>
            <person name="Hammon N."/>
            <person name="Deshpande S."/>
            <person name="Cheng J.F."/>
            <person name="Tapia R."/>
            <person name="Han C."/>
            <person name="Goodwin L."/>
            <person name="Pitluck S."/>
            <person name="Liolios K."/>
            <person name="Pagani I."/>
            <person name="Ivanova N."/>
            <person name="Mavromatis K."/>
            <person name="Chen A."/>
            <person name="Palaniappan K."/>
            <person name="Land M."/>
            <person name="Hauser L."/>
            <person name="Chang Y.J."/>
            <person name="Jeffries C.D."/>
            <person name="Detter J.C."/>
            <person name="Brambilla E."/>
            <person name="Rohde M."/>
            <person name="Goker M."/>
            <person name="Woyke T."/>
            <person name="Bristow J."/>
            <person name="Eisen J.A."/>
            <person name="Markowitz V."/>
            <person name="Hugenholtz P."/>
            <person name="Kyrpides N.C."/>
            <person name="Klenk H.P."/>
            <person name="Lucas S."/>
        </authorList>
    </citation>
    <scope>NUCLEOTIDE SEQUENCE [LARGE SCALE GENOMIC DNA]</scope>
    <source>
        <strain evidence="9">ATCC 35417 / DSM 20613 / JCM 6297 / CCUG 15421 / P 36-108</strain>
    </source>
</reference>
<dbReference type="Proteomes" id="UP000008630">
    <property type="component" value="Chromosome"/>
</dbReference>
<feature type="domain" description="SusD-like N-terminal" evidence="7">
    <location>
        <begin position="91"/>
        <end position="221"/>
    </location>
</feature>
<dbReference type="KEGG" id="bhl:Bache_1614"/>
<name>E6SWR5_BACT6</name>
<dbReference type="PATRIC" id="fig|693979.3.peg.1707"/>
<proteinExistence type="inferred from homology"/>
<dbReference type="Pfam" id="PF14322">
    <property type="entry name" value="SusD-like_3"/>
    <property type="match status" value="1"/>
</dbReference>
<protein>
    <submittedName>
        <fullName evidence="8">RagB/SusD domain protein</fullName>
    </submittedName>
</protein>
<evidence type="ECO:0000256" key="4">
    <source>
        <dbReference type="ARBA" id="ARBA00023136"/>
    </source>
</evidence>
<evidence type="ECO:0000256" key="3">
    <source>
        <dbReference type="ARBA" id="ARBA00022729"/>
    </source>
</evidence>
<dbReference type="STRING" id="693979.Bache_1614"/>
<dbReference type="InterPro" id="IPR012944">
    <property type="entry name" value="SusD_RagB_dom"/>
</dbReference>
<comment type="similarity">
    <text evidence="2">Belongs to the SusD family.</text>
</comment>
<evidence type="ECO:0000313" key="8">
    <source>
        <dbReference type="EMBL" id="ADV43617.1"/>
    </source>
</evidence>
<evidence type="ECO:0000313" key="9">
    <source>
        <dbReference type="Proteomes" id="UP000008630"/>
    </source>
</evidence>
<dbReference type="Gene3D" id="1.25.40.390">
    <property type="match status" value="1"/>
</dbReference>
<dbReference type="InterPro" id="IPR033985">
    <property type="entry name" value="SusD-like_N"/>
</dbReference>
<dbReference type="HOGENOM" id="CLU_015553_1_1_10"/>
<dbReference type="InterPro" id="IPR011990">
    <property type="entry name" value="TPR-like_helical_dom_sf"/>
</dbReference>
<evidence type="ECO:0000256" key="1">
    <source>
        <dbReference type="ARBA" id="ARBA00004442"/>
    </source>
</evidence>
<dbReference type="SUPFAM" id="SSF48452">
    <property type="entry name" value="TPR-like"/>
    <property type="match status" value="1"/>
</dbReference>
<dbReference type="Pfam" id="PF07980">
    <property type="entry name" value="SusD_RagB"/>
    <property type="match status" value="1"/>
</dbReference>
<evidence type="ECO:0000259" key="7">
    <source>
        <dbReference type="Pfam" id="PF14322"/>
    </source>
</evidence>